<protein>
    <submittedName>
        <fullName evidence="1">Capsid-related protein</fullName>
    </submittedName>
</protein>
<proteinExistence type="predicted"/>
<reference evidence="1 2" key="1">
    <citation type="submission" date="2015-04" db="EMBL/GenBank/DDBJ databases">
        <authorList>
            <person name="Schouten J.T."/>
            <person name="Crockett J.T."/>
            <person name="Hodson T.S."/>
            <person name="Hyde J.R."/>
            <person name="Smith T.A."/>
            <person name="Merrill B.D."/>
            <person name="Crook M.B."/>
            <person name="Griffitts J.S."/>
            <person name="Burnett S.H."/>
            <person name="Grose J.H."/>
            <person name="Breakwell D.P."/>
        </authorList>
    </citation>
    <scope>NUCLEOTIDE SEQUENCE [LARGE SCALE GENOMIC DNA]</scope>
</reference>
<organism evidence="1 2">
    <name type="scientific">Sinorhizobium phage phiM7</name>
    <dbReference type="NCBI Taxonomy" id="1647403"/>
    <lineage>
        <taxon>Viruses</taxon>
        <taxon>Duplodnaviria</taxon>
        <taxon>Heunggongvirae</taxon>
        <taxon>Uroviricota</taxon>
        <taxon>Caudoviricetes</taxon>
        <taxon>Emdodecavirus</taxon>
        <taxon>Emdodecavirus M7</taxon>
    </lineage>
</organism>
<dbReference type="Proteomes" id="UP000221947">
    <property type="component" value="Segment"/>
</dbReference>
<evidence type="ECO:0000313" key="2">
    <source>
        <dbReference type="Proteomes" id="UP000221947"/>
    </source>
</evidence>
<sequence>MSLQTNLTSLAQRVGNEAKALRTLLNGNAADLTALTTTAKSNLVAAINELKVAVDSAAGGGATINDSTTTSTAVWSSQKVTDELDALKDAILGPGVSAALDTLKELGDALAANDGDIATITTALANRVRFDAAQTLTSGEQLQARQNIAAVSTADVGDTTTNYVTLFEAALV</sequence>
<name>A0A0F6SIK7_9CAUD</name>
<keyword evidence="2" id="KW-1185">Reference proteome</keyword>
<accession>A0A0F6SIK7</accession>
<dbReference type="EMBL" id="KR052480">
    <property type="protein sequence ID" value="AKF12623.1"/>
    <property type="molecule type" value="Genomic_DNA"/>
</dbReference>
<gene>
    <name evidence="1" type="ORF">PHIM7_75</name>
</gene>
<evidence type="ECO:0000313" key="1">
    <source>
        <dbReference type="EMBL" id="AKF12623.1"/>
    </source>
</evidence>